<dbReference type="PANTHER" id="PTHR15607">
    <property type="entry name" value="SYNAPTONEMAL COMPLEX PROTEIN-RELATED"/>
    <property type="match status" value="1"/>
</dbReference>
<reference evidence="10" key="1">
    <citation type="submission" date="2025-08" db="UniProtKB">
        <authorList>
            <consortium name="RefSeq"/>
        </authorList>
    </citation>
    <scope>IDENTIFICATION</scope>
</reference>
<evidence type="ECO:0000256" key="3">
    <source>
        <dbReference type="ARBA" id="ARBA00007960"/>
    </source>
</evidence>
<dbReference type="InterPro" id="IPR041322">
    <property type="entry name" value="SYCP2_ARLD"/>
</dbReference>
<accession>A0ABM5GAN7</accession>
<feature type="region of interest" description="Disordered" evidence="6">
    <location>
        <begin position="590"/>
        <end position="683"/>
    </location>
</feature>
<protein>
    <submittedName>
        <fullName evidence="10">Synaptonemal complex protein 2-like</fullName>
    </submittedName>
</protein>
<evidence type="ECO:0000256" key="1">
    <source>
        <dbReference type="ARBA" id="ARBA00004123"/>
    </source>
</evidence>
<evidence type="ECO:0000313" key="10">
    <source>
        <dbReference type="RefSeq" id="XP_072854710.1"/>
    </source>
</evidence>
<evidence type="ECO:0000256" key="5">
    <source>
        <dbReference type="ARBA" id="ARBA00023242"/>
    </source>
</evidence>
<name>A0ABM5GAN7_9SAUR</name>
<feature type="region of interest" description="Disordered" evidence="6">
    <location>
        <begin position="498"/>
        <end position="572"/>
    </location>
</feature>
<feature type="region of interest" description="Disordered" evidence="6">
    <location>
        <begin position="447"/>
        <end position="485"/>
    </location>
</feature>
<feature type="region of interest" description="Disordered" evidence="6">
    <location>
        <begin position="742"/>
        <end position="761"/>
    </location>
</feature>
<dbReference type="InterPro" id="IPR016024">
    <property type="entry name" value="ARM-type_fold"/>
</dbReference>
<feature type="compositionally biased region" description="Polar residues" evidence="6">
    <location>
        <begin position="447"/>
        <end position="457"/>
    </location>
</feature>
<dbReference type="InterPro" id="IPR024835">
    <property type="entry name" value="SYCP2-like"/>
</dbReference>
<feature type="compositionally biased region" description="Low complexity" evidence="6">
    <location>
        <begin position="662"/>
        <end position="674"/>
    </location>
</feature>
<keyword evidence="5" id="KW-0539">Nucleus</keyword>
<gene>
    <name evidence="10" type="primary">SYCP2L</name>
</gene>
<keyword evidence="4" id="KW-0158">Chromosome</keyword>
<dbReference type="Pfam" id="PF18581">
    <property type="entry name" value="SYCP2_ARLD"/>
    <property type="match status" value="1"/>
</dbReference>
<evidence type="ECO:0000259" key="7">
    <source>
        <dbReference type="Pfam" id="PF18581"/>
    </source>
</evidence>
<dbReference type="GeneID" id="110080854"/>
<evidence type="ECO:0000256" key="2">
    <source>
        <dbReference type="ARBA" id="ARBA00004286"/>
    </source>
</evidence>
<evidence type="ECO:0000259" key="8">
    <source>
        <dbReference type="Pfam" id="PF18584"/>
    </source>
</evidence>
<dbReference type="PANTHER" id="PTHR15607:SF14">
    <property type="entry name" value="SYNAPTONEMAL COMPLEX PROTEIN 2-LIKE"/>
    <property type="match status" value="1"/>
</dbReference>
<feature type="compositionally biased region" description="Polar residues" evidence="6">
    <location>
        <begin position="612"/>
        <end position="635"/>
    </location>
</feature>
<evidence type="ECO:0000313" key="9">
    <source>
        <dbReference type="Proteomes" id="UP001652642"/>
    </source>
</evidence>
<feature type="region of interest" description="Disordered" evidence="6">
    <location>
        <begin position="785"/>
        <end position="808"/>
    </location>
</feature>
<organism evidence="9 10">
    <name type="scientific">Pogona vitticeps</name>
    <name type="common">central bearded dragon</name>
    <dbReference type="NCBI Taxonomy" id="103695"/>
    <lineage>
        <taxon>Eukaryota</taxon>
        <taxon>Metazoa</taxon>
        <taxon>Chordata</taxon>
        <taxon>Craniata</taxon>
        <taxon>Vertebrata</taxon>
        <taxon>Euteleostomi</taxon>
        <taxon>Lepidosauria</taxon>
        <taxon>Squamata</taxon>
        <taxon>Bifurcata</taxon>
        <taxon>Unidentata</taxon>
        <taxon>Episquamata</taxon>
        <taxon>Toxicofera</taxon>
        <taxon>Iguania</taxon>
        <taxon>Acrodonta</taxon>
        <taxon>Agamidae</taxon>
        <taxon>Amphibolurinae</taxon>
        <taxon>Pogona</taxon>
    </lineage>
</organism>
<evidence type="ECO:0000256" key="4">
    <source>
        <dbReference type="ARBA" id="ARBA00022454"/>
    </source>
</evidence>
<comment type="similarity">
    <text evidence="3">Belongs to the SYCP2 family.</text>
</comment>
<feature type="compositionally biased region" description="Acidic residues" evidence="6">
    <location>
        <begin position="523"/>
        <end position="543"/>
    </location>
</feature>
<feature type="compositionally biased region" description="Low complexity" evidence="6">
    <location>
        <begin position="746"/>
        <end position="759"/>
    </location>
</feature>
<feature type="domain" description="Synaptonemal complex protein 2 armadillo-repeat-like" evidence="7">
    <location>
        <begin position="22"/>
        <end position="195"/>
    </location>
</feature>
<sequence length="1002" mass="114410">MPQEEESGEREDDMPDRREYYLDSLLSDAFKGGGFHKINEMVQEKDIYPPQKYNKQLLNQLDKVLKKELDKNEFSNVSLLLKCIQLYCRSDPQEGANQLLQQGLVAKMVTWFERTREFLSLIEPKESKFLVNLVEDFFDTALIIGKSNSEGRKQLLESFIPYLGHLATESNLNCALRQEALRTLNTLLDNVAREERKKFAVSEEMSLLTKELAKTILDVGDYDIQVAIVEALFRLMLKKWRDDLVHKWFEDQHIAKAFKEIKDRDFETDTRKFLNELNERLGDKRRVCSIPCKAAHADMNTLNKPLDDKLEEFWIDFNFGSESITFYLESPEGALWESVRLAKEDVSSYYLQEEAEENILKIFLKNPTVINKKEATKIKIHFDSQLDILTPLHNVMGNDKMMVLLDKDYDNYNPDQPQHATTVESTNVEETEDALGMDSVSDILRSQQSEHSVTTIAQKIIPPVDATPATESQETERENSGQASNDVAVVALSRSTNTVKAPSQNASALEGSPLKQNAKTIEPGEEGESDIQAEEILSLEDDAPEKRNRARSSSEQITETKKDAYEFEQSSDSVAHEMVSEMKQKVFVQKTTLQRSSEKGKLELSKSERRLSTSYKNHLFSESNQETPSNSTSEKSWILDSQKKSTPKTVDYTRKRPRVRSSLKVLPLSSPSSGSDHHSKKVRKCEHFQELGNSALYREKVKRRTKPSATEMHNFAAVQPPGISSTPLSHIKQNALDMAEAPLPLSSHSSPSNSDVGSSTKYEAASSTLPLKDKVFISKRKLSDSLVGPNKKHSKRPERTPRSNCSPSILFEPRRLFNSLEVEEEAEKGKPSNELKDDTFFTKTFEEEIGDSGVIAAFENFTSELKKTFWSRYKKMEIYTQNVLKAPGQNLSDLLSQIHQSRLNELENFHKIVVQELDNLEKRTQFLLSLEKDTVEFWTEQSNKLNSKLNAFCIHQMQRMQSMDSVLDKSTRSLDDTIQNIKLHKGVDDKEERNKIFVVTSD</sequence>
<dbReference type="InterPro" id="IPR040560">
    <property type="entry name" value="SYCP2_SLD"/>
</dbReference>
<keyword evidence="9" id="KW-1185">Reference proteome</keyword>
<proteinExistence type="inferred from homology"/>
<feature type="domain" description="Synaptonemal complex protein 2 Spt16M-like" evidence="8">
    <location>
        <begin position="287"/>
        <end position="397"/>
    </location>
</feature>
<feature type="compositionally biased region" description="Polar residues" evidence="6">
    <location>
        <begin position="498"/>
        <end position="507"/>
    </location>
</feature>
<dbReference type="SUPFAM" id="SSF48371">
    <property type="entry name" value="ARM repeat"/>
    <property type="match status" value="1"/>
</dbReference>
<dbReference type="Pfam" id="PF18584">
    <property type="entry name" value="SYCP2_SLD"/>
    <property type="match status" value="1"/>
</dbReference>
<dbReference type="Proteomes" id="UP001652642">
    <property type="component" value="Chromosome 4"/>
</dbReference>
<feature type="compositionally biased region" description="Basic and acidic residues" evidence="6">
    <location>
        <begin position="596"/>
        <end position="611"/>
    </location>
</feature>
<dbReference type="RefSeq" id="XP_072854710.1">
    <property type="nucleotide sequence ID" value="XM_072998609.1"/>
</dbReference>
<evidence type="ECO:0000256" key="6">
    <source>
        <dbReference type="SAM" id="MobiDB-lite"/>
    </source>
</evidence>
<comment type="subcellular location">
    <subcellularLocation>
        <location evidence="2">Chromosome</location>
    </subcellularLocation>
    <subcellularLocation>
        <location evidence="1">Nucleus</location>
    </subcellularLocation>
</comment>